<sequence>MSGAEGALLAMVLLPGGMGAALALTRRWERVATPIAVATAGLTTALAAVVALARPALSSPFLAGADFALEVDALAALTAPMIAAVTFLVLVFAAGSIRESRARFHGLMLIFSAAALVTASAASIPALLFAWEVMGATSYALIGFWWREPHRVSAGLTAFLTTRTADLGLYVAAGAALAGGAGMALADLPAATDPWRHVVAAGILVAALGKAAQLPFSFWLSGAMQGPSPVSALLHSAAMVAMGGFLLLRVEPLLAATGWAGPVAAWLGMLTAVLMGIVALAQRELKQLLAASTVAQLGFVVLAAGVGAVSGGAAHLVAHASTKALLFLAAGAWLTAVGTEDLARLRGVGRRWRVVGVCASVGALALAGIAPLSLWATKDAVLAAALEASPWLYAAGLLASALSAAYAGKALWAIWRRGDGAGVRAGGTGQVGALAQAPLVVLATGAAGLVVLALPPLSRALAQALGGHGEVSAVELALSAVIAAAVLLLMLRLRAPEPRWAREWLGLERIAHAVVVRPSLSLAHALARFDDHVLDRTVMAAAGAVPVLARIAARADDRFLDAGFDATAHAVDVTGHLAARVDDDGVDRGVEILAGRVRRLGHLARIPQTGAIHQYFLQAVAVLAIGVVAWSVYAVMG</sequence>
<evidence type="ECO:0000256" key="1">
    <source>
        <dbReference type="ARBA" id="ARBA00004127"/>
    </source>
</evidence>
<comment type="subcellular location">
    <subcellularLocation>
        <location evidence="1">Endomembrane system</location>
        <topology evidence="1">Multi-pass membrane protein</topology>
    </subcellularLocation>
    <subcellularLocation>
        <location evidence="5">Membrane</location>
        <topology evidence="5">Multi-pass membrane protein</topology>
    </subcellularLocation>
</comment>
<feature type="transmembrane region" description="Helical" evidence="6">
    <location>
        <begin position="324"/>
        <end position="342"/>
    </location>
</feature>
<dbReference type="RefSeq" id="WP_209886463.1">
    <property type="nucleotide sequence ID" value="NZ_BAAAJV010000049.1"/>
</dbReference>
<dbReference type="PANTHER" id="PTHR42829:SF2">
    <property type="entry name" value="NADH-UBIQUINONE OXIDOREDUCTASE CHAIN 5"/>
    <property type="match status" value="1"/>
</dbReference>
<organism evidence="8 9">
    <name type="scientific">Brachybacterium fresconis</name>
    <dbReference type="NCBI Taxonomy" id="173363"/>
    <lineage>
        <taxon>Bacteria</taxon>
        <taxon>Bacillati</taxon>
        <taxon>Actinomycetota</taxon>
        <taxon>Actinomycetes</taxon>
        <taxon>Micrococcales</taxon>
        <taxon>Dermabacteraceae</taxon>
        <taxon>Brachybacterium</taxon>
    </lineage>
</organism>
<evidence type="ECO:0000256" key="6">
    <source>
        <dbReference type="SAM" id="Phobius"/>
    </source>
</evidence>
<keyword evidence="4 6" id="KW-0472">Membrane</keyword>
<gene>
    <name evidence="8" type="ORF">JOF44_000285</name>
</gene>
<protein>
    <submittedName>
        <fullName evidence="8">NADH:ubiquinone oxidoreductase subunit 5 (Subunit L)/multisubunit Na+/H+ antiporter MnhA subunit</fullName>
    </submittedName>
</protein>
<feature type="transmembrane region" description="Helical" evidence="6">
    <location>
        <begin position="6"/>
        <end position="24"/>
    </location>
</feature>
<feature type="transmembrane region" description="Helical" evidence="6">
    <location>
        <begin position="615"/>
        <end position="636"/>
    </location>
</feature>
<proteinExistence type="predicted"/>
<feature type="domain" description="NADH:quinone oxidoreductase/Mrp antiporter transmembrane" evidence="7">
    <location>
        <begin position="126"/>
        <end position="402"/>
    </location>
</feature>
<comment type="caution">
    <text evidence="8">The sequence shown here is derived from an EMBL/GenBank/DDBJ whole genome shotgun (WGS) entry which is preliminary data.</text>
</comment>
<name>A0ABS4YG69_9MICO</name>
<feature type="transmembrane region" description="Helical" evidence="6">
    <location>
        <begin position="167"/>
        <end position="186"/>
    </location>
</feature>
<feature type="transmembrane region" description="Helical" evidence="6">
    <location>
        <begin position="433"/>
        <end position="454"/>
    </location>
</feature>
<evidence type="ECO:0000256" key="4">
    <source>
        <dbReference type="ARBA" id="ARBA00023136"/>
    </source>
</evidence>
<accession>A0ABS4YG69</accession>
<feature type="transmembrane region" description="Helical" evidence="6">
    <location>
        <begin position="128"/>
        <end position="146"/>
    </location>
</feature>
<feature type="transmembrane region" description="Helical" evidence="6">
    <location>
        <begin position="256"/>
        <end position="281"/>
    </location>
</feature>
<feature type="transmembrane region" description="Helical" evidence="6">
    <location>
        <begin position="232"/>
        <end position="250"/>
    </location>
</feature>
<dbReference type="Gene3D" id="1.20.5.2700">
    <property type="match status" value="1"/>
</dbReference>
<feature type="transmembrane region" description="Helical" evidence="6">
    <location>
        <begin position="31"/>
        <end position="53"/>
    </location>
</feature>
<reference evidence="8 9" key="1">
    <citation type="submission" date="2021-03" db="EMBL/GenBank/DDBJ databases">
        <title>Sequencing the genomes of 1000 actinobacteria strains.</title>
        <authorList>
            <person name="Klenk H.-P."/>
        </authorList>
    </citation>
    <scope>NUCLEOTIDE SEQUENCE [LARGE SCALE GENOMIC DNA]</scope>
    <source>
        <strain evidence="8 9">DSM 14564</strain>
    </source>
</reference>
<evidence type="ECO:0000313" key="9">
    <source>
        <dbReference type="Proteomes" id="UP000698222"/>
    </source>
</evidence>
<feature type="transmembrane region" description="Helical" evidence="6">
    <location>
        <begin position="354"/>
        <end position="376"/>
    </location>
</feature>
<dbReference type="InterPro" id="IPR003945">
    <property type="entry name" value="NU5C-like"/>
</dbReference>
<evidence type="ECO:0000256" key="5">
    <source>
        <dbReference type="RuleBase" id="RU000320"/>
    </source>
</evidence>
<evidence type="ECO:0000259" key="7">
    <source>
        <dbReference type="Pfam" id="PF00361"/>
    </source>
</evidence>
<dbReference type="PANTHER" id="PTHR42829">
    <property type="entry name" value="NADH-UBIQUINONE OXIDOREDUCTASE CHAIN 5"/>
    <property type="match status" value="1"/>
</dbReference>
<evidence type="ECO:0000256" key="2">
    <source>
        <dbReference type="ARBA" id="ARBA00022692"/>
    </source>
</evidence>
<dbReference type="EMBL" id="JAGIOC010000001">
    <property type="protein sequence ID" value="MBP2407382.1"/>
    <property type="molecule type" value="Genomic_DNA"/>
</dbReference>
<keyword evidence="9" id="KW-1185">Reference proteome</keyword>
<evidence type="ECO:0000256" key="3">
    <source>
        <dbReference type="ARBA" id="ARBA00022989"/>
    </source>
</evidence>
<feature type="transmembrane region" description="Helical" evidence="6">
    <location>
        <begin position="391"/>
        <end position="412"/>
    </location>
</feature>
<feature type="transmembrane region" description="Helical" evidence="6">
    <location>
        <begin position="198"/>
        <end position="220"/>
    </location>
</feature>
<feature type="transmembrane region" description="Helical" evidence="6">
    <location>
        <begin position="104"/>
        <end position="122"/>
    </location>
</feature>
<keyword evidence="2 5" id="KW-0812">Transmembrane</keyword>
<dbReference type="Pfam" id="PF00361">
    <property type="entry name" value="Proton_antipo_M"/>
    <property type="match status" value="1"/>
</dbReference>
<feature type="transmembrane region" description="Helical" evidence="6">
    <location>
        <begin position="73"/>
        <end position="92"/>
    </location>
</feature>
<feature type="transmembrane region" description="Helical" evidence="6">
    <location>
        <begin position="474"/>
        <end position="493"/>
    </location>
</feature>
<dbReference type="Proteomes" id="UP000698222">
    <property type="component" value="Unassembled WGS sequence"/>
</dbReference>
<keyword evidence="3 6" id="KW-1133">Transmembrane helix</keyword>
<dbReference type="InterPro" id="IPR001750">
    <property type="entry name" value="ND/Mrp_TM"/>
</dbReference>
<evidence type="ECO:0000313" key="8">
    <source>
        <dbReference type="EMBL" id="MBP2407382.1"/>
    </source>
</evidence>
<feature type="transmembrane region" description="Helical" evidence="6">
    <location>
        <begin position="293"/>
        <end position="318"/>
    </location>
</feature>
<dbReference type="PRINTS" id="PR01434">
    <property type="entry name" value="NADHDHGNASE5"/>
</dbReference>